<comment type="similarity">
    <text evidence="2 8">Belongs to the OSBP family.</text>
</comment>
<dbReference type="GO" id="GO:0005886">
    <property type="term" value="C:plasma membrane"/>
    <property type="evidence" value="ECO:0007669"/>
    <property type="project" value="TreeGrafter"/>
</dbReference>
<keyword evidence="7" id="KW-0446">Lipid-binding</keyword>
<feature type="domain" description="GOLD" evidence="11">
    <location>
        <begin position="1"/>
        <end position="170"/>
    </location>
</feature>
<dbReference type="EMBL" id="JANBUY010000061">
    <property type="protein sequence ID" value="KAJ2865378.1"/>
    <property type="molecule type" value="Genomic_DNA"/>
</dbReference>
<evidence type="ECO:0000256" key="8">
    <source>
        <dbReference type="RuleBase" id="RU003844"/>
    </source>
</evidence>
<dbReference type="SUPFAM" id="SSF101576">
    <property type="entry name" value="Supernatant protein factor (SPF), C-terminal domain"/>
    <property type="match status" value="1"/>
</dbReference>
<dbReference type="Pfam" id="PF15409">
    <property type="entry name" value="PH_8"/>
    <property type="match status" value="1"/>
</dbReference>
<feature type="compositionally biased region" description="Low complexity" evidence="9">
    <location>
        <begin position="64"/>
        <end position="74"/>
    </location>
</feature>
<feature type="compositionally biased region" description="Polar residues" evidence="9">
    <location>
        <begin position="451"/>
        <end position="465"/>
    </location>
</feature>
<keyword evidence="13" id="KW-1185">Reference proteome</keyword>
<dbReference type="SUPFAM" id="SSF50729">
    <property type="entry name" value="PH domain-like"/>
    <property type="match status" value="1"/>
</dbReference>
<dbReference type="InterPro" id="IPR041680">
    <property type="entry name" value="PH_8"/>
</dbReference>
<evidence type="ECO:0000313" key="12">
    <source>
        <dbReference type="EMBL" id="KAJ2865378.1"/>
    </source>
</evidence>
<gene>
    <name evidence="12" type="primary">OSH3</name>
    <name evidence="12" type="ORF">GGH94_002273</name>
</gene>
<dbReference type="InterPro" id="IPR036598">
    <property type="entry name" value="GOLD_dom_sf"/>
</dbReference>
<name>A0A9W8IJ79_9FUNG</name>
<dbReference type="GO" id="GO:0032934">
    <property type="term" value="F:sterol binding"/>
    <property type="evidence" value="ECO:0007669"/>
    <property type="project" value="TreeGrafter"/>
</dbReference>
<feature type="region of interest" description="Disordered" evidence="9">
    <location>
        <begin position="451"/>
        <end position="507"/>
    </location>
</feature>
<evidence type="ECO:0000259" key="11">
    <source>
        <dbReference type="PROSITE" id="PS50866"/>
    </source>
</evidence>
<dbReference type="InterPro" id="IPR001849">
    <property type="entry name" value="PH_domain"/>
</dbReference>
<dbReference type="GO" id="GO:0035621">
    <property type="term" value="P:ER to Golgi ceramide transport"/>
    <property type="evidence" value="ECO:0007669"/>
    <property type="project" value="TreeGrafter"/>
</dbReference>
<dbReference type="InterPro" id="IPR009038">
    <property type="entry name" value="GOLD_dom"/>
</dbReference>
<dbReference type="InterPro" id="IPR037239">
    <property type="entry name" value="OSBP_sf"/>
</dbReference>
<dbReference type="Gene3D" id="3.30.70.3490">
    <property type="match status" value="1"/>
</dbReference>
<dbReference type="PANTHER" id="PTHR10972:SF203">
    <property type="entry name" value="OXYSTEROL-BINDING PROTEIN HOMOLOG 3"/>
    <property type="match status" value="1"/>
</dbReference>
<evidence type="ECO:0000256" key="9">
    <source>
        <dbReference type="SAM" id="MobiDB-lite"/>
    </source>
</evidence>
<dbReference type="GO" id="GO:0030011">
    <property type="term" value="P:maintenance of cell polarity"/>
    <property type="evidence" value="ECO:0007669"/>
    <property type="project" value="TreeGrafter"/>
</dbReference>
<evidence type="ECO:0000259" key="10">
    <source>
        <dbReference type="PROSITE" id="PS50003"/>
    </source>
</evidence>
<feature type="region of interest" description="Disordered" evidence="9">
    <location>
        <begin position="62"/>
        <end position="84"/>
    </location>
</feature>
<keyword evidence="3" id="KW-0813">Transport</keyword>
<dbReference type="Gene3D" id="2.30.29.30">
    <property type="entry name" value="Pleckstrin-homology domain (PH domain)/Phosphotyrosine-binding domain (PTB)"/>
    <property type="match status" value="1"/>
</dbReference>
<evidence type="ECO:0000313" key="13">
    <source>
        <dbReference type="Proteomes" id="UP001140074"/>
    </source>
</evidence>
<dbReference type="GO" id="GO:0120009">
    <property type="term" value="P:intermembrane lipid transfer"/>
    <property type="evidence" value="ECO:0007669"/>
    <property type="project" value="UniProtKB-ARBA"/>
</dbReference>
<protein>
    <submittedName>
        <fullName evidence="12">Oxysterol-binding protein 3</fullName>
    </submittedName>
</protein>
<evidence type="ECO:0000256" key="1">
    <source>
        <dbReference type="ARBA" id="ARBA00004496"/>
    </source>
</evidence>
<dbReference type="InterPro" id="IPR011993">
    <property type="entry name" value="PH-like_dom_sf"/>
</dbReference>
<proteinExistence type="inferred from homology"/>
<dbReference type="PROSITE" id="PS01013">
    <property type="entry name" value="OSBP"/>
    <property type="match status" value="1"/>
</dbReference>
<keyword evidence="5" id="KW-0597">Phosphoprotein</keyword>
<evidence type="ECO:0000256" key="5">
    <source>
        <dbReference type="ARBA" id="ARBA00022553"/>
    </source>
</evidence>
<dbReference type="Pfam" id="PF01237">
    <property type="entry name" value="Oxysterol_BP"/>
    <property type="match status" value="1"/>
</dbReference>
<dbReference type="GO" id="GO:0006887">
    <property type="term" value="P:exocytosis"/>
    <property type="evidence" value="ECO:0007669"/>
    <property type="project" value="TreeGrafter"/>
</dbReference>
<feature type="domain" description="PH" evidence="10">
    <location>
        <begin position="181"/>
        <end position="272"/>
    </location>
</feature>
<dbReference type="InterPro" id="IPR018494">
    <property type="entry name" value="Oxysterol-bd_CS"/>
</dbReference>
<dbReference type="PROSITE" id="PS50866">
    <property type="entry name" value="GOLD"/>
    <property type="match status" value="1"/>
</dbReference>
<organism evidence="12 13">
    <name type="scientific">Coemansia aciculifera</name>
    <dbReference type="NCBI Taxonomy" id="417176"/>
    <lineage>
        <taxon>Eukaryota</taxon>
        <taxon>Fungi</taxon>
        <taxon>Fungi incertae sedis</taxon>
        <taxon>Zoopagomycota</taxon>
        <taxon>Kickxellomycotina</taxon>
        <taxon>Kickxellomycetes</taxon>
        <taxon>Kickxellales</taxon>
        <taxon>Kickxellaceae</taxon>
        <taxon>Coemansia</taxon>
    </lineage>
</organism>
<dbReference type="Proteomes" id="UP001140074">
    <property type="component" value="Unassembled WGS sequence"/>
</dbReference>
<evidence type="ECO:0000256" key="7">
    <source>
        <dbReference type="ARBA" id="ARBA00023121"/>
    </source>
</evidence>
<comment type="subcellular location">
    <subcellularLocation>
        <location evidence="1">Cytoplasm</location>
    </subcellularLocation>
</comment>
<dbReference type="GO" id="GO:0097038">
    <property type="term" value="C:perinuclear endoplasmic reticulum"/>
    <property type="evidence" value="ECO:0007669"/>
    <property type="project" value="TreeGrafter"/>
</dbReference>
<evidence type="ECO:0000256" key="4">
    <source>
        <dbReference type="ARBA" id="ARBA00022490"/>
    </source>
</evidence>
<evidence type="ECO:0000256" key="2">
    <source>
        <dbReference type="ARBA" id="ARBA00008842"/>
    </source>
</evidence>
<sequence>MEEIEILPRDAYLHTVYVSQAPCTIQWWFSTKRKNIDFGLFQRRAQSTIGDDISVVGSIGPAGSTGSTTGTSSGKRLVPSPGFSWQQSESDVRAAALPRTPVEVAAKQRGGQCKLHERNSVELMPLKHYESSKSTIKGFWNAVDPGAYVLYFDNSFSKNTSKRLSFCVAVKEAKEGNIKPPVLMSGWLLKKKRKRMQGWANRWFTIQGHWLLYSTTEGGVSRAKIDLVNAVISISKEDRAITVDSDEGFMQLRAQTDADFTAWVAALQMVKEQAVAVPPTIDAAAEGATLAPGVNSQPTSGLHRGASPSDAQAATQRIDMKHVQRVHASFEDSVEQLQGLFNETQEPSRSELRDRAMRYLRLIKDSGGALYALLASLEGASRPALARKDTTGSSIGRPSISLVPSHASWLSGSGSDIFYDTNEMVEFTPDNDSDVLPLVEPTALATLECATHSTSSMSPSANMETPPSRAGLSARGGDADSMSDSEDDEHGYFGNHASTGDSPQFGRMRRDLIRDPEFIEAFARNHIQAPLSPAIAATVVPGETYEGSEPQSLDSLPLVTLEKARVLLGAYEPRTTLPAETCEANVSLISILRKNVGKELSNISMPLVMNEPINTLQSLCEELMYSRLLQRADEMGDSLDRLMYVAAFAISTLSSKKYRAERKPFNPLLGETYEMVDSLGGYRFVSEKVSHHPPVMACYADSPFYRFWQDSSVKSKFWGKSMELIQTSNVNIELLKHADHFTYCKPSALVRGLISGNRSVDFTGEMSIVNHATGDTCSVHFKEAGVFSSSNDMVECHLRRGGNPQVERVLRGSWSSHMRFEKSTTDSDVLWTAVSLPPDAHRYYGFSYFAMRLNELIPGTRKDLPTTDTRFRPDQRAYEEGRIDDAEQIKQKLEEAQRARKRERDESGLQWKAQWFEEREDAQSPTGRSWQYRGGYWDARAKNTYPPALELW</sequence>
<reference evidence="12" key="1">
    <citation type="submission" date="2022-07" db="EMBL/GenBank/DDBJ databases">
        <title>Phylogenomic reconstructions and comparative analyses of Kickxellomycotina fungi.</title>
        <authorList>
            <person name="Reynolds N.K."/>
            <person name="Stajich J.E."/>
            <person name="Barry K."/>
            <person name="Grigoriev I.V."/>
            <person name="Crous P."/>
            <person name="Smith M.E."/>
        </authorList>
    </citation>
    <scope>NUCLEOTIDE SEQUENCE</scope>
    <source>
        <strain evidence="12">RSA 476</strain>
    </source>
</reference>
<dbReference type="FunFam" id="2.40.160.120:FF:000001">
    <property type="entry name" value="Oxysterol-binding protein"/>
    <property type="match status" value="1"/>
</dbReference>
<dbReference type="InterPro" id="IPR000648">
    <property type="entry name" value="Oxysterol-bd"/>
</dbReference>
<dbReference type="AlphaFoldDB" id="A0A9W8IJ79"/>
<evidence type="ECO:0000256" key="3">
    <source>
        <dbReference type="ARBA" id="ARBA00022448"/>
    </source>
</evidence>
<feature type="region of interest" description="Disordered" evidence="9">
    <location>
        <begin position="862"/>
        <end position="881"/>
    </location>
</feature>
<accession>A0A9W8IJ79</accession>
<dbReference type="GO" id="GO:0032541">
    <property type="term" value="C:cortical endoplasmic reticulum"/>
    <property type="evidence" value="ECO:0007669"/>
    <property type="project" value="TreeGrafter"/>
</dbReference>
<dbReference type="GO" id="GO:0006897">
    <property type="term" value="P:endocytosis"/>
    <property type="evidence" value="ECO:0007669"/>
    <property type="project" value="TreeGrafter"/>
</dbReference>
<keyword evidence="4" id="KW-0963">Cytoplasm</keyword>
<dbReference type="SMART" id="SM00233">
    <property type="entry name" value="PH"/>
    <property type="match status" value="1"/>
</dbReference>
<dbReference type="PROSITE" id="PS50003">
    <property type="entry name" value="PH_DOMAIN"/>
    <property type="match status" value="1"/>
</dbReference>
<dbReference type="Gene3D" id="2.40.160.120">
    <property type="match status" value="1"/>
</dbReference>
<keyword evidence="6" id="KW-0445">Lipid transport</keyword>
<dbReference type="SUPFAM" id="SSF144000">
    <property type="entry name" value="Oxysterol-binding protein-like"/>
    <property type="match status" value="1"/>
</dbReference>
<evidence type="ECO:0000256" key="6">
    <source>
        <dbReference type="ARBA" id="ARBA00023055"/>
    </source>
</evidence>
<comment type="caution">
    <text evidence="12">The sequence shown here is derived from an EMBL/GenBank/DDBJ whole genome shotgun (WGS) entry which is preliminary data.</text>
</comment>
<dbReference type="Gene3D" id="2.60.120.680">
    <property type="entry name" value="GOLD domain"/>
    <property type="match status" value="1"/>
</dbReference>
<dbReference type="PANTHER" id="PTHR10972">
    <property type="entry name" value="OXYSTEROL-BINDING PROTEIN-RELATED"/>
    <property type="match status" value="1"/>
</dbReference>
<dbReference type="GO" id="GO:0005829">
    <property type="term" value="C:cytosol"/>
    <property type="evidence" value="ECO:0007669"/>
    <property type="project" value="TreeGrafter"/>
</dbReference>
<dbReference type="GO" id="GO:0034727">
    <property type="term" value="P:piecemeal microautophagy of the nucleus"/>
    <property type="evidence" value="ECO:0007669"/>
    <property type="project" value="TreeGrafter"/>
</dbReference>